<dbReference type="EMBL" id="BPQQ01000100">
    <property type="protein sequence ID" value="GJE04057.1"/>
    <property type="molecule type" value="Genomic_DNA"/>
</dbReference>
<accession>A0ABQ4SLP5</accession>
<comment type="caution">
    <text evidence="1">The sequence shown here is derived from an EMBL/GenBank/DDBJ whole genome shotgun (WGS) entry which is preliminary data.</text>
</comment>
<reference evidence="1" key="2">
    <citation type="submission" date="2021-08" db="EMBL/GenBank/DDBJ databases">
        <authorList>
            <person name="Tani A."/>
            <person name="Ola A."/>
            <person name="Ogura Y."/>
            <person name="Katsura K."/>
            <person name="Hayashi T."/>
        </authorList>
    </citation>
    <scope>NUCLEOTIDE SEQUENCE</scope>
    <source>
        <strain evidence="1">DSM 17168</strain>
    </source>
</reference>
<reference evidence="1" key="1">
    <citation type="journal article" date="2021" name="Front. Microbiol.">
        <title>Comprehensive Comparative Genomics and Phenotyping of Methylobacterium Species.</title>
        <authorList>
            <person name="Alessa O."/>
            <person name="Ogura Y."/>
            <person name="Fujitani Y."/>
            <person name="Takami H."/>
            <person name="Hayashi T."/>
            <person name="Sahin N."/>
            <person name="Tani A."/>
        </authorList>
    </citation>
    <scope>NUCLEOTIDE SEQUENCE</scope>
    <source>
        <strain evidence="1">DSM 17168</strain>
    </source>
</reference>
<organism evidence="1 2">
    <name type="scientific">Methylobacterium isbiliense</name>
    <dbReference type="NCBI Taxonomy" id="315478"/>
    <lineage>
        <taxon>Bacteria</taxon>
        <taxon>Pseudomonadati</taxon>
        <taxon>Pseudomonadota</taxon>
        <taxon>Alphaproteobacteria</taxon>
        <taxon>Hyphomicrobiales</taxon>
        <taxon>Methylobacteriaceae</taxon>
        <taxon>Methylobacterium</taxon>
    </lineage>
</organism>
<gene>
    <name evidence="1" type="ORF">GMJLKIPL_6017</name>
</gene>
<evidence type="ECO:0000313" key="1">
    <source>
        <dbReference type="EMBL" id="GJE04057.1"/>
    </source>
</evidence>
<dbReference type="Proteomes" id="UP001055153">
    <property type="component" value="Unassembled WGS sequence"/>
</dbReference>
<evidence type="ECO:0000313" key="2">
    <source>
        <dbReference type="Proteomes" id="UP001055153"/>
    </source>
</evidence>
<sequence>MPLKRELEDMPFGERVRALMACADHHLAAMDRLEDPDRSEPLGEWDRKQLASHRAALRRVLARAAEFGITLTVTDEWV</sequence>
<name>A0ABQ4SLP5_9HYPH</name>
<protein>
    <submittedName>
        <fullName evidence="1">Uncharacterized protein</fullName>
    </submittedName>
</protein>
<proteinExistence type="predicted"/>
<keyword evidence="2" id="KW-1185">Reference proteome</keyword>